<proteinExistence type="predicted"/>
<dbReference type="Proteomes" id="UP000838878">
    <property type="component" value="Chromosome 3"/>
</dbReference>
<dbReference type="PANTHER" id="PTHR22754">
    <property type="entry name" value="DISCO-INTERACTING PROTEIN 2 DIP2 -RELATED"/>
    <property type="match status" value="1"/>
</dbReference>
<name>A0A8J9UNV5_9NEOP</name>
<protein>
    <submittedName>
        <fullName evidence="2">Uncharacterized protein</fullName>
    </submittedName>
</protein>
<keyword evidence="3" id="KW-1185">Reference proteome</keyword>
<accession>A0A8J9UNV5</accession>
<keyword evidence="1" id="KW-0472">Membrane</keyword>
<dbReference type="EMBL" id="OV170223">
    <property type="protein sequence ID" value="CAH0722329.1"/>
    <property type="molecule type" value="Genomic_DNA"/>
</dbReference>
<reference evidence="2" key="1">
    <citation type="submission" date="2021-12" db="EMBL/GenBank/DDBJ databases">
        <authorList>
            <person name="Martin H S."/>
        </authorList>
    </citation>
    <scope>NUCLEOTIDE SEQUENCE</scope>
</reference>
<dbReference type="AlphaFoldDB" id="A0A8J9UNV5"/>
<evidence type="ECO:0000256" key="1">
    <source>
        <dbReference type="SAM" id="Phobius"/>
    </source>
</evidence>
<dbReference type="OrthoDB" id="69964at2759"/>
<organism evidence="2 3">
    <name type="scientific">Brenthis ino</name>
    <name type="common">lesser marbled fritillary</name>
    <dbReference type="NCBI Taxonomy" id="405034"/>
    <lineage>
        <taxon>Eukaryota</taxon>
        <taxon>Metazoa</taxon>
        <taxon>Ecdysozoa</taxon>
        <taxon>Arthropoda</taxon>
        <taxon>Hexapoda</taxon>
        <taxon>Insecta</taxon>
        <taxon>Pterygota</taxon>
        <taxon>Neoptera</taxon>
        <taxon>Endopterygota</taxon>
        <taxon>Lepidoptera</taxon>
        <taxon>Glossata</taxon>
        <taxon>Ditrysia</taxon>
        <taxon>Papilionoidea</taxon>
        <taxon>Nymphalidae</taxon>
        <taxon>Heliconiinae</taxon>
        <taxon>Argynnini</taxon>
        <taxon>Brenthis</taxon>
    </lineage>
</organism>
<evidence type="ECO:0000313" key="3">
    <source>
        <dbReference type="Proteomes" id="UP000838878"/>
    </source>
</evidence>
<dbReference type="PANTHER" id="PTHR22754:SF32">
    <property type="entry name" value="DISCO-INTERACTING PROTEIN 2"/>
    <property type="match status" value="1"/>
</dbReference>
<keyword evidence="1" id="KW-0812">Transmembrane</keyword>
<sequence>MRRSLSTCQEVSAATFTPFKIIAAPPTVAVPKYNSILLFTMYLSSFLVFVIKYKRCVRGDAICPCACSSESLTVCVRRAGRGGSSAGRGVLSMSGLSYGVVRVDAENSLTSLTLQDCGQVMPSCAISSGSVTGLLSHVHVSVHVWRAHVCVLRLRLLCINIHA</sequence>
<evidence type="ECO:0000313" key="2">
    <source>
        <dbReference type="EMBL" id="CAH0722329.1"/>
    </source>
</evidence>
<keyword evidence="1" id="KW-1133">Transmembrane helix</keyword>
<feature type="transmembrane region" description="Helical" evidence="1">
    <location>
        <begin position="33"/>
        <end position="51"/>
    </location>
</feature>
<gene>
    <name evidence="2" type="ORF">BINO364_LOCUS8305</name>
</gene>
<feature type="non-terminal residue" evidence="2">
    <location>
        <position position="163"/>
    </location>
</feature>